<comment type="catalytic activity">
    <reaction evidence="5">
        <text>L-glutamate 5-semialdehyde + NAD(+) + H2O = L-glutamate + NADH + 2 H(+)</text>
        <dbReference type="Rhea" id="RHEA:30235"/>
        <dbReference type="ChEBI" id="CHEBI:15377"/>
        <dbReference type="ChEBI" id="CHEBI:15378"/>
        <dbReference type="ChEBI" id="CHEBI:29985"/>
        <dbReference type="ChEBI" id="CHEBI:57540"/>
        <dbReference type="ChEBI" id="CHEBI:57945"/>
        <dbReference type="ChEBI" id="CHEBI:58066"/>
        <dbReference type="EC" id="1.2.1.88"/>
    </reaction>
</comment>
<evidence type="ECO:0000256" key="2">
    <source>
        <dbReference type="ARBA" id="ARBA00012884"/>
    </source>
</evidence>
<dbReference type="PANTHER" id="PTHR42862:SF1">
    <property type="entry name" value="DELTA-1-PYRROLINE-5-CARBOXYLATE DEHYDROGENASE 2, ISOFORM A-RELATED"/>
    <property type="match status" value="1"/>
</dbReference>
<feature type="active site" evidence="6">
    <location>
        <position position="288"/>
    </location>
</feature>
<dbReference type="InterPro" id="IPR016161">
    <property type="entry name" value="Ald_DH/histidinol_DH"/>
</dbReference>
<dbReference type="Gene3D" id="3.40.309.10">
    <property type="entry name" value="Aldehyde Dehydrogenase, Chain A, domain 2"/>
    <property type="match status" value="1"/>
</dbReference>
<dbReference type="SUPFAM" id="SSF53720">
    <property type="entry name" value="ALDH-like"/>
    <property type="match status" value="1"/>
</dbReference>
<dbReference type="Proteomes" id="UP001589830">
    <property type="component" value="Unassembled WGS sequence"/>
</dbReference>
<evidence type="ECO:0000313" key="10">
    <source>
        <dbReference type="Proteomes" id="UP001589830"/>
    </source>
</evidence>
<reference evidence="9 10" key="1">
    <citation type="submission" date="2024-09" db="EMBL/GenBank/DDBJ databases">
        <authorList>
            <person name="Sun Q."/>
            <person name="Mori K."/>
        </authorList>
    </citation>
    <scope>NUCLEOTIDE SEQUENCE [LARGE SCALE GENOMIC DNA]</scope>
    <source>
        <strain evidence="9 10">NCAIM B.02340</strain>
    </source>
</reference>
<evidence type="ECO:0000256" key="5">
    <source>
        <dbReference type="ARBA" id="ARBA00048142"/>
    </source>
</evidence>
<evidence type="ECO:0000256" key="6">
    <source>
        <dbReference type="PROSITE-ProRule" id="PRU10007"/>
    </source>
</evidence>
<dbReference type="Gene3D" id="3.40.605.10">
    <property type="entry name" value="Aldehyde Dehydrogenase, Chain A, domain 1"/>
    <property type="match status" value="1"/>
</dbReference>
<comment type="caution">
    <text evidence="9">The sequence shown here is derived from an EMBL/GenBank/DDBJ whole genome shotgun (WGS) entry which is preliminary data.</text>
</comment>
<name>A0ABV6Q3K3_9DEIN</name>
<dbReference type="PROSITE" id="PS00687">
    <property type="entry name" value="ALDEHYDE_DEHYDR_GLU"/>
    <property type="match status" value="1"/>
</dbReference>
<dbReference type="EC" id="1.2.1.88" evidence="2"/>
<accession>A0ABV6Q3K3</accession>
<keyword evidence="10" id="KW-1185">Reference proteome</keyword>
<evidence type="ECO:0000256" key="3">
    <source>
        <dbReference type="ARBA" id="ARBA00023002"/>
    </source>
</evidence>
<dbReference type="PROSITE" id="PS00070">
    <property type="entry name" value="ALDEHYDE_DEHYDR_CYS"/>
    <property type="match status" value="1"/>
</dbReference>
<dbReference type="InterPro" id="IPR015590">
    <property type="entry name" value="Aldehyde_DH_dom"/>
</dbReference>
<sequence>MTVEPFRNQPIETFQTEEARREMREALKRARAEFGRHYPLYIAGEWVDTKERLVSLNPSNPKEVVGTAAKAGKAEADEALKAAWKAFKTWKDWPQEDRSRLLLKAAALMKRKRRDLEAFLVYEVGKNWVEASADVAEAIDFVEYYARAALHYRYPAVEVEPYPGEDNESFYVPLGAGVSISPWNFPIAIFTGMLLGPVAVGNTVIAKPAEDAVVVAAKVFEILHEAGFPPGVVNLLPGVGEEVGAYLVAHPETRFINFTGSLEVGQRIYEEAAKLAPGQRWFKRAYVETGGKDAIIVDETADFDLAAEGVVVSAYGFQGQKCSAASRLILTEGAYEPVLERVLKRAERLVVGPAEENPDMGPVVNEAQERKVLSYIEIGKKEGRLVLGGRRLEGEGFFIAPTIFTEVPPKARIAQEEIFGPVLSVIRVKDFAEALEVANDTPYGLTGGVYSRKREHLEWARREFHVGNLYFNRKITGALVGVQPFGGFKLSGTNAKTGALDYLRLFLEMKSVTERF</sequence>
<gene>
    <name evidence="9" type="primary">pruA</name>
    <name evidence="9" type="ORF">ACFFFP_11025</name>
</gene>
<comment type="pathway">
    <text evidence="1">Amino-acid degradation; L-proline degradation into L-glutamate; L-glutamate from L-proline: step 2/2.</text>
</comment>
<dbReference type="InterPro" id="IPR016162">
    <property type="entry name" value="Ald_DH_N"/>
</dbReference>
<dbReference type="CDD" id="cd07124">
    <property type="entry name" value="ALDH_PutA-P5CDH-RocA"/>
    <property type="match status" value="1"/>
</dbReference>
<protein>
    <recommendedName>
        <fullName evidence="2">L-glutamate gamma-semialdehyde dehydrogenase</fullName>
        <ecNumber evidence="2">1.2.1.88</ecNumber>
    </recommendedName>
</protein>
<evidence type="ECO:0000313" key="9">
    <source>
        <dbReference type="EMBL" id="MFC0596687.1"/>
    </source>
</evidence>
<dbReference type="InterPro" id="IPR016160">
    <property type="entry name" value="Ald_DH_CS_CYS"/>
</dbReference>
<keyword evidence="4" id="KW-0520">NAD</keyword>
<dbReference type="EMBL" id="JBHLTW010000046">
    <property type="protein sequence ID" value="MFC0596687.1"/>
    <property type="molecule type" value="Genomic_DNA"/>
</dbReference>
<dbReference type="PANTHER" id="PTHR42862">
    <property type="entry name" value="DELTA-1-PYRROLINE-5-CARBOXYLATE DEHYDROGENASE 1, ISOFORM A-RELATED"/>
    <property type="match status" value="1"/>
</dbReference>
<dbReference type="Pfam" id="PF00171">
    <property type="entry name" value="Aldedh"/>
    <property type="match status" value="1"/>
</dbReference>
<dbReference type="InterPro" id="IPR016163">
    <property type="entry name" value="Ald_DH_C"/>
</dbReference>
<evidence type="ECO:0000259" key="8">
    <source>
        <dbReference type="Pfam" id="PF00171"/>
    </source>
</evidence>
<dbReference type="RefSeq" id="WP_188848115.1">
    <property type="nucleotide sequence ID" value="NZ_BMPJ01000034.1"/>
</dbReference>
<evidence type="ECO:0000256" key="7">
    <source>
        <dbReference type="RuleBase" id="RU003345"/>
    </source>
</evidence>
<dbReference type="InterPro" id="IPR050485">
    <property type="entry name" value="Proline_metab_enzyme"/>
</dbReference>
<evidence type="ECO:0000256" key="1">
    <source>
        <dbReference type="ARBA" id="ARBA00004786"/>
    </source>
</evidence>
<keyword evidence="3 7" id="KW-0560">Oxidoreductase</keyword>
<comment type="similarity">
    <text evidence="7">Belongs to the aldehyde dehydrogenase family.</text>
</comment>
<evidence type="ECO:0000256" key="4">
    <source>
        <dbReference type="ARBA" id="ARBA00023027"/>
    </source>
</evidence>
<organism evidence="9 10">
    <name type="scientific">Thermus composti</name>
    <dbReference type="NCBI Taxonomy" id="532059"/>
    <lineage>
        <taxon>Bacteria</taxon>
        <taxon>Thermotogati</taxon>
        <taxon>Deinococcota</taxon>
        <taxon>Deinococci</taxon>
        <taxon>Thermales</taxon>
        <taxon>Thermaceae</taxon>
        <taxon>Thermus</taxon>
    </lineage>
</organism>
<dbReference type="InterPro" id="IPR029510">
    <property type="entry name" value="Ald_DH_CS_GLU"/>
</dbReference>
<dbReference type="NCBIfam" id="TIGR01237">
    <property type="entry name" value="D1pyr5carbox2"/>
    <property type="match status" value="1"/>
</dbReference>
<dbReference type="InterPro" id="IPR005932">
    <property type="entry name" value="RocA"/>
</dbReference>
<dbReference type="NCBIfam" id="NF002852">
    <property type="entry name" value="PRK03137.1"/>
    <property type="match status" value="1"/>
</dbReference>
<proteinExistence type="inferred from homology"/>
<dbReference type="GO" id="GO:0003842">
    <property type="term" value="F:L-glutamate gamma-semialdehyde dehydrogenase activity"/>
    <property type="evidence" value="ECO:0007669"/>
    <property type="project" value="UniProtKB-EC"/>
</dbReference>
<feature type="domain" description="Aldehyde dehydrogenase" evidence="8">
    <location>
        <begin position="46"/>
        <end position="512"/>
    </location>
</feature>